<comment type="cofactor">
    <cofactor evidence="1">
        <name>[4Fe-4S] cluster</name>
        <dbReference type="ChEBI" id="CHEBI:49883"/>
    </cofactor>
</comment>
<dbReference type="SUPFAM" id="SSF102114">
    <property type="entry name" value="Radical SAM enzymes"/>
    <property type="match status" value="1"/>
</dbReference>
<dbReference type="PANTHER" id="PTHR30352:SF4">
    <property type="entry name" value="PYRUVATE FORMATE-LYASE 2-ACTIVATING ENZYME"/>
    <property type="match status" value="1"/>
</dbReference>
<dbReference type="InterPro" id="IPR058240">
    <property type="entry name" value="rSAM_sf"/>
</dbReference>
<sequence length="207" mass="24027">MLDEIMSISRLRMGTDGKGVSTLVAFFECPLKCKYCINEGCHRTKQQLEIVKYPKFAPDEVIDILKKDDIYYLMSGGGMVFGGGEPLLHSKFIHKICTLADGRWARRIETSLNVPWDYIKPVLYDMDEWIIDIKDINDDIYKKYTGISNQNMLKNLLRLGNKISTEKIHIRVPKISGYNCAYDVEKSVEWIRENMAIEPEVFEYKKI</sequence>
<organism evidence="8 9">
    <name type="scientific">Lachnoanaerobaculum saburreum</name>
    <dbReference type="NCBI Taxonomy" id="467210"/>
    <lineage>
        <taxon>Bacteria</taxon>
        <taxon>Bacillati</taxon>
        <taxon>Bacillota</taxon>
        <taxon>Clostridia</taxon>
        <taxon>Lachnospirales</taxon>
        <taxon>Lachnospiraceae</taxon>
        <taxon>Lachnoanaerobaculum</taxon>
    </lineage>
</organism>
<reference evidence="9" key="1">
    <citation type="submission" date="2016-01" db="EMBL/GenBank/DDBJ databases">
        <authorList>
            <person name="Mitreva M."/>
            <person name="Pepin K.H."/>
            <person name="Mihindukulasuriya K.A."/>
            <person name="Fulton R."/>
            <person name="Fronick C."/>
            <person name="O'Laughlin M."/>
            <person name="Miner T."/>
            <person name="Herter B."/>
            <person name="Rosa B.A."/>
            <person name="Cordes M."/>
            <person name="Tomlinson C."/>
            <person name="Wollam A."/>
            <person name="Palsikar V.B."/>
            <person name="Mardis E.R."/>
            <person name="Wilson R.K."/>
        </authorList>
    </citation>
    <scope>NUCLEOTIDE SEQUENCE [LARGE SCALE GENOMIC DNA]</scope>
    <source>
        <strain evidence="9">DNF00896</strain>
    </source>
</reference>
<comment type="caution">
    <text evidence="8">The sequence shown here is derived from an EMBL/GenBank/DDBJ whole genome shotgun (WGS) entry which is preliminary data.</text>
</comment>
<name>A0A133ZXR0_9FIRM</name>
<evidence type="ECO:0000256" key="6">
    <source>
        <dbReference type="ARBA" id="ARBA00023014"/>
    </source>
</evidence>
<dbReference type="OrthoDB" id="9782387at2"/>
<dbReference type="InterPro" id="IPR034457">
    <property type="entry name" value="Organic_radical-activating"/>
</dbReference>
<evidence type="ECO:0000256" key="4">
    <source>
        <dbReference type="ARBA" id="ARBA00022723"/>
    </source>
</evidence>
<evidence type="ECO:0000256" key="1">
    <source>
        <dbReference type="ARBA" id="ARBA00001966"/>
    </source>
</evidence>
<feature type="domain" description="Radical SAM core" evidence="7">
    <location>
        <begin position="29"/>
        <end position="164"/>
    </location>
</feature>
<evidence type="ECO:0000256" key="3">
    <source>
        <dbReference type="ARBA" id="ARBA00022691"/>
    </source>
</evidence>
<keyword evidence="9" id="KW-1185">Reference proteome</keyword>
<dbReference type="GO" id="GO:0046872">
    <property type="term" value="F:metal ion binding"/>
    <property type="evidence" value="ECO:0007669"/>
    <property type="project" value="UniProtKB-KW"/>
</dbReference>
<evidence type="ECO:0000259" key="7">
    <source>
        <dbReference type="Pfam" id="PF04055"/>
    </source>
</evidence>
<dbReference type="Proteomes" id="UP000070394">
    <property type="component" value="Unassembled WGS sequence"/>
</dbReference>
<evidence type="ECO:0000313" key="9">
    <source>
        <dbReference type="Proteomes" id="UP000070394"/>
    </source>
</evidence>
<keyword evidence="5" id="KW-0408">Iron</keyword>
<accession>A0A133ZXR0</accession>
<dbReference type="GO" id="GO:0003824">
    <property type="term" value="F:catalytic activity"/>
    <property type="evidence" value="ECO:0007669"/>
    <property type="project" value="InterPro"/>
</dbReference>
<evidence type="ECO:0000256" key="5">
    <source>
        <dbReference type="ARBA" id="ARBA00023004"/>
    </source>
</evidence>
<gene>
    <name evidence="8" type="ORF">HMPREF1866_00651</name>
</gene>
<keyword evidence="4" id="KW-0479">Metal-binding</keyword>
<dbReference type="SFLD" id="SFLDS00029">
    <property type="entry name" value="Radical_SAM"/>
    <property type="match status" value="1"/>
</dbReference>
<dbReference type="GO" id="GO:0051539">
    <property type="term" value="F:4 iron, 4 sulfur cluster binding"/>
    <property type="evidence" value="ECO:0007669"/>
    <property type="project" value="UniProtKB-KW"/>
</dbReference>
<dbReference type="AlphaFoldDB" id="A0A133ZXR0"/>
<dbReference type="PANTHER" id="PTHR30352">
    <property type="entry name" value="PYRUVATE FORMATE-LYASE-ACTIVATING ENZYME"/>
    <property type="match status" value="1"/>
</dbReference>
<keyword evidence="3" id="KW-0949">S-adenosyl-L-methionine</keyword>
<protein>
    <submittedName>
        <fullName evidence="8">Radical SAM domain protein</fullName>
    </submittedName>
</protein>
<keyword evidence="2" id="KW-0004">4Fe-4S</keyword>
<dbReference type="PATRIC" id="fig|467210.3.peg.642"/>
<dbReference type="Gene3D" id="3.20.20.70">
    <property type="entry name" value="Aldolase class I"/>
    <property type="match status" value="1"/>
</dbReference>
<dbReference type="InterPro" id="IPR007197">
    <property type="entry name" value="rSAM"/>
</dbReference>
<dbReference type="RefSeq" id="WP_060930587.1">
    <property type="nucleotide sequence ID" value="NZ_KQ959779.1"/>
</dbReference>
<dbReference type="InterPro" id="IPR013785">
    <property type="entry name" value="Aldolase_TIM"/>
</dbReference>
<proteinExistence type="predicted"/>
<evidence type="ECO:0000313" key="8">
    <source>
        <dbReference type="EMBL" id="KXB60225.1"/>
    </source>
</evidence>
<dbReference type="Pfam" id="PF04055">
    <property type="entry name" value="Radical_SAM"/>
    <property type="match status" value="1"/>
</dbReference>
<dbReference type="EMBL" id="LSDA01000017">
    <property type="protein sequence ID" value="KXB60225.1"/>
    <property type="molecule type" value="Genomic_DNA"/>
</dbReference>
<dbReference type="STRING" id="467210.HMPREF1866_00651"/>
<evidence type="ECO:0000256" key="2">
    <source>
        <dbReference type="ARBA" id="ARBA00022485"/>
    </source>
</evidence>
<keyword evidence="6" id="KW-0411">Iron-sulfur</keyword>